<dbReference type="RefSeq" id="WP_039776991.1">
    <property type="nucleotide sequence ID" value="NZ_JAAXOR010000002.1"/>
</dbReference>
<keyword evidence="2" id="KW-1185">Reference proteome</keyword>
<reference evidence="1 2" key="1">
    <citation type="submission" date="2017-07" db="EMBL/GenBank/DDBJ databases">
        <title>First draft Genome Sequence of Nocardia cerradoensis isolated from human infection.</title>
        <authorList>
            <person name="Carrasco G."/>
        </authorList>
    </citation>
    <scope>NUCLEOTIDE SEQUENCE [LARGE SCALE GENOMIC DNA]</scope>
    <source>
        <strain evidence="1 2">CNM20130759</strain>
    </source>
</reference>
<organism evidence="1 2">
    <name type="scientific">Nocardia cerradoensis</name>
    <dbReference type="NCBI Taxonomy" id="85688"/>
    <lineage>
        <taxon>Bacteria</taxon>
        <taxon>Bacillati</taxon>
        <taxon>Actinomycetota</taxon>
        <taxon>Actinomycetes</taxon>
        <taxon>Mycobacteriales</taxon>
        <taxon>Nocardiaceae</taxon>
        <taxon>Nocardia</taxon>
    </lineage>
</organism>
<name>A0A231GW36_9NOCA</name>
<evidence type="ECO:0000313" key="1">
    <source>
        <dbReference type="EMBL" id="OXR40843.1"/>
    </source>
</evidence>
<comment type="caution">
    <text evidence="1">The sequence shown here is derived from an EMBL/GenBank/DDBJ whole genome shotgun (WGS) entry which is preliminary data.</text>
</comment>
<protein>
    <submittedName>
        <fullName evidence="1">Uncharacterized protein</fullName>
    </submittedName>
</protein>
<accession>A0A231GW36</accession>
<dbReference type="Proteomes" id="UP000215506">
    <property type="component" value="Unassembled WGS sequence"/>
</dbReference>
<gene>
    <name evidence="1" type="ORF">B7C42_07127</name>
</gene>
<dbReference type="EMBL" id="NGAF01000026">
    <property type="protein sequence ID" value="OXR40843.1"/>
    <property type="molecule type" value="Genomic_DNA"/>
</dbReference>
<proteinExistence type="predicted"/>
<sequence>MPLGPEARVDSGAAGHPLLADAAHTALEAGRLIARTAGAAEKVGAEVAKAGEGATKAAAEAEKGAAAIALPEVSWKVAIAAIAALLVVAVVVIRSCAVNAPPMIGQLTPVEALPDLVRAASSCRHVDSGPAVDNCVIAADHPLLSGGITDGRQLTFTVRADPPQNLTAVVNGWRVAGGTVIADGTVFVAIGPSATVWYADTRTGLRIETATFANRAGAQTFLFRSGLVR</sequence>
<dbReference type="AlphaFoldDB" id="A0A231GW36"/>
<evidence type="ECO:0000313" key="2">
    <source>
        <dbReference type="Proteomes" id="UP000215506"/>
    </source>
</evidence>